<evidence type="ECO:0000256" key="1">
    <source>
        <dbReference type="ARBA" id="ARBA00004123"/>
    </source>
</evidence>
<evidence type="ECO:0000256" key="6">
    <source>
        <dbReference type="ARBA" id="ARBA00022833"/>
    </source>
</evidence>
<evidence type="ECO:0000313" key="14">
    <source>
        <dbReference type="Proteomes" id="UP000694701"/>
    </source>
</evidence>
<dbReference type="AlphaFoldDB" id="A0A8C2G8B1"/>
<protein>
    <recommendedName>
        <fullName evidence="12">C2H2-type domain-containing protein</fullName>
    </recommendedName>
</protein>
<dbReference type="InterPro" id="IPR013087">
    <property type="entry name" value="Znf_C2H2_type"/>
</dbReference>
<evidence type="ECO:0000256" key="7">
    <source>
        <dbReference type="ARBA" id="ARBA00023015"/>
    </source>
</evidence>
<dbReference type="PANTHER" id="PTHR24388">
    <property type="entry name" value="ZINC FINGER PROTEIN"/>
    <property type="match status" value="1"/>
</dbReference>
<evidence type="ECO:0000256" key="2">
    <source>
        <dbReference type="ARBA" id="ARBA00006991"/>
    </source>
</evidence>
<comment type="subcellular location">
    <subcellularLocation>
        <location evidence="1">Nucleus</location>
    </subcellularLocation>
</comment>
<dbReference type="FunFam" id="3.30.160.60:FF:000690">
    <property type="entry name" value="Zinc finger protein 354C"/>
    <property type="match status" value="1"/>
</dbReference>
<dbReference type="PROSITE" id="PS00028">
    <property type="entry name" value="ZINC_FINGER_C2H2_1"/>
    <property type="match status" value="3"/>
</dbReference>
<dbReference type="SUPFAM" id="SSF57667">
    <property type="entry name" value="beta-beta-alpha zinc fingers"/>
    <property type="match status" value="2"/>
</dbReference>
<keyword evidence="6" id="KW-0862">Zinc</keyword>
<sequence>MKVKEERQDLNEVEEKHRDQKVYDATTGEKSAKYMCCECEKTFTTTKHLKQHKRIHTGEKPYKCSHCDKTCSDSGHLKTHERIHTGEKLYHCAACGKHFSCSTALHSHTKNNHSK</sequence>
<dbReference type="Ensembl" id="ENSCCRT00020070817.1">
    <property type="protein sequence ID" value="ENSCCRP00020064322.1"/>
    <property type="gene ID" value="ENSCCRG00020030320.1"/>
</dbReference>
<dbReference type="PANTHER" id="PTHR24388:SF96">
    <property type="entry name" value="GENE, 32687-RELATED"/>
    <property type="match status" value="1"/>
</dbReference>
<evidence type="ECO:0000256" key="10">
    <source>
        <dbReference type="ARBA" id="ARBA00023242"/>
    </source>
</evidence>
<evidence type="ECO:0000256" key="3">
    <source>
        <dbReference type="ARBA" id="ARBA00022723"/>
    </source>
</evidence>
<dbReference type="Gene3D" id="3.30.160.60">
    <property type="entry name" value="Classic Zinc Finger"/>
    <property type="match status" value="3"/>
</dbReference>
<evidence type="ECO:0000256" key="8">
    <source>
        <dbReference type="ARBA" id="ARBA00023125"/>
    </source>
</evidence>
<dbReference type="Pfam" id="PF00096">
    <property type="entry name" value="zf-C2H2"/>
    <property type="match status" value="2"/>
</dbReference>
<keyword evidence="7" id="KW-0805">Transcription regulation</keyword>
<keyword evidence="5 11" id="KW-0863">Zinc-finger</keyword>
<accession>A0A8C2G8B1</accession>
<evidence type="ECO:0000313" key="13">
    <source>
        <dbReference type="Ensembl" id="ENSCCRP00020064322.1"/>
    </source>
</evidence>
<proteinExistence type="inferred from homology"/>
<dbReference type="InterPro" id="IPR036236">
    <property type="entry name" value="Znf_C2H2_sf"/>
</dbReference>
<feature type="domain" description="C2H2-type" evidence="12">
    <location>
        <begin position="90"/>
        <end position="115"/>
    </location>
</feature>
<dbReference type="FunFam" id="3.30.160.60:FF:001498">
    <property type="entry name" value="Zinc finger protein 404"/>
    <property type="match status" value="1"/>
</dbReference>
<keyword evidence="4" id="KW-0677">Repeat</keyword>
<evidence type="ECO:0000256" key="5">
    <source>
        <dbReference type="ARBA" id="ARBA00022771"/>
    </source>
</evidence>
<keyword evidence="8" id="KW-0238">DNA-binding</keyword>
<reference evidence="13" key="1">
    <citation type="submission" date="2025-08" db="UniProtKB">
        <authorList>
            <consortium name="Ensembl"/>
        </authorList>
    </citation>
    <scope>IDENTIFICATION</scope>
</reference>
<feature type="domain" description="C2H2-type" evidence="12">
    <location>
        <begin position="62"/>
        <end position="89"/>
    </location>
</feature>
<dbReference type="PROSITE" id="PS50157">
    <property type="entry name" value="ZINC_FINGER_C2H2_2"/>
    <property type="match status" value="3"/>
</dbReference>
<keyword evidence="9" id="KW-0804">Transcription</keyword>
<evidence type="ECO:0000256" key="11">
    <source>
        <dbReference type="PROSITE-ProRule" id="PRU00042"/>
    </source>
</evidence>
<feature type="domain" description="C2H2-type" evidence="12">
    <location>
        <begin position="34"/>
        <end position="61"/>
    </location>
</feature>
<dbReference type="InterPro" id="IPR050527">
    <property type="entry name" value="Snail/Krueppel_Znf"/>
</dbReference>
<dbReference type="GO" id="GO:0000978">
    <property type="term" value="F:RNA polymerase II cis-regulatory region sequence-specific DNA binding"/>
    <property type="evidence" value="ECO:0007669"/>
    <property type="project" value="TreeGrafter"/>
</dbReference>
<keyword evidence="10" id="KW-0539">Nucleus</keyword>
<evidence type="ECO:0000256" key="9">
    <source>
        <dbReference type="ARBA" id="ARBA00023163"/>
    </source>
</evidence>
<dbReference type="GO" id="GO:0005634">
    <property type="term" value="C:nucleus"/>
    <property type="evidence" value="ECO:0007669"/>
    <property type="project" value="UniProtKB-SubCell"/>
</dbReference>
<dbReference type="FunFam" id="3.30.160.60:FF:001485">
    <property type="entry name" value="Krueppel-related zinc finger protein"/>
    <property type="match status" value="1"/>
</dbReference>
<comment type="similarity">
    <text evidence="2">Belongs to the krueppel C2H2-type zinc-finger protein family.</text>
</comment>
<keyword evidence="3" id="KW-0479">Metal-binding</keyword>
<evidence type="ECO:0000259" key="12">
    <source>
        <dbReference type="PROSITE" id="PS50157"/>
    </source>
</evidence>
<name>A0A8C2G8B1_CYPCA</name>
<dbReference type="SMART" id="SM00355">
    <property type="entry name" value="ZnF_C2H2"/>
    <property type="match status" value="3"/>
</dbReference>
<dbReference type="GO" id="GO:0008270">
    <property type="term" value="F:zinc ion binding"/>
    <property type="evidence" value="ECO:0007669"/>
    <property type="project" value="UniProtKB-KW"/>
</dbReference>
<dbReference type="GO" id="GO:0000981">
    <property type="term" value="F:DNA-binding transcription factor activity, RNA polymerase II-specific"/>
    <property type="evidence" value="ECO:0007669"/>
    <property type="project" value="TreeGrafter"/>
</dbReference>
<organism evidence="13 14">
    <name type="scientific">Cyprinus carpio</name>
    <name type="common">Common carp</name>
    <dbReference type="NCBI Taxonomy" id="7962"/>
    <lineage>
        <taxon>Eukaryota</taxon>
        <taxon>Metazoa</taxon>
        <taxon>Chordata</taxon>
        <taxon>Craniata</taxon>
        <taxon>Vertebrata</taxon>
        <taxon>Euteleostomi</taxon>
        <taxon>Actinopterygii</taxon>
        <taxon>Neopterygii</taxon>
        <taxon>Teleostei</taxon>
        <taxon>Ostariophysi</taxon>
        <taxon>Cypriniformes</taxon>
        <taxon>Cyprinidae</taxon>
        <taxon>Cyprininae</taxon>
        <taxon>Cyprinus</taxon>
    </lineage>
</organism>
<evidence type="ECO:0000256" key="4">
    <source>
        <dbReference type="ARBA" id="ARBA00022737"/>
    </source>
</evidence>
<dbReference type="Proteomes" id="UP000694701">
    <property type="component" value="Unplaced"/>
</dbReference>